<dbReference type="EMBL" id="VLNY01000002">
    <property type="protein sequence ID" value="KAA0024362.1"/>
    <property type="molecule type" value="Genomic_DNA"/>
</dbReference>
<evidence type="ECO:0000256" key="5">
    <source>
        <dbReference type="SAM" id="MobiDB-lite"/>
    </source>
</evidence>
<feature type="region of interest" description="Disordered" evidence="5">
    <location>
        <begin position="184"/>
        <end position="211"/>
    </location>
</feature>
<name>A0A5A7SGT2_9NOCA</name>
<gene>
    <name evidence="7" type="ORF">FOY51_05860</name>
</gene>
<dbReference type="GO" id="GO:0003700">
    <property type="term" value="F:DNA-binding transcription factor activity"/>
    <property type="evidence" value="ECO:0007669"/>
    <property type="project" value="TreeGrafter"/>
</dbReference>
<dbReference type="SUPFAM" id="SSF48498">
    <property type="entry name" value="Tetracyclin repressor-like, C-terminal domain"/>
    <property type="match status" value="1"/>
</dbReference>
<dbReference type="PANTHER" id="PTHR30055:SF234">
    <property type="entry name" value="HTH-TYPE TRANSCRIPTIONAL REGULATOR BETI"/>
    <property type="match status" value="1"/>
</dbReference>
<dbReference type="InterPro" id="IPR036271">
    <property type="entry name" value="Tet_transcr_reg_TetR-rel_C_sf"/>
</dbReference>
<evidence type="ECO:0000256" key="1">
    <source>
        <dbReference type="ARBA" id="ARBA00023015"/>
    </source>
</evidence>
<dbReference type="AlphaFoldDB" id="A0A5A7SGT2"/>
<keyword evidence="8" id="KW-1185">Reference proteome</keyword>
<dbReference type="InterPro" id="IPR009057">
    <property type="entry name" value="Homeodomain-like_sf"/>
</dbReference>
<dbReference type="InterPro" id="IPR049445">
    <property type="entry name" value="TetR_SbtR-like_C"/>
</dbReference>
<evidence type="ECO:0000256" key="2">
    <source>
        <dbReference type="ARBA" id="ARBA00023125"/>
    </source>
</evidence>
<feature type="DNA-binding region" description="H-T-H motif" evidence="4">
    <location>
        <begin position="28"/>
        <end position="47"/>
    </location>
</feature>
<dbReference type="InterPro" id="IPR050109">
    <property type="entry name" value="HTH-type_TetR-like_transc_reg"/>
</dbReference>
<keyword evidence="3" id="KW-0804">Transcription</keyword>
<evidence type="ECO:0000256" key="4">
    <source>
        <dbReference type="PROSITE-ProRule" id="PRU00335"/>
    </source>
</evidence>
<keyword evidence="2 4" id="KW-0238">DNA-binding</keyword>
<dbReference type="SUPFAM" id="SSF46689">
    <property type="entry name" value="Homeodomain-like"/>
    <property type="match status" value="1"/>
</dbReference>
<protein>
    <submittedName>
        <fullName evidence="7">TetR/AcrR family transcriptional regulator</fullName>
    </submittedName>
</protein>
<feature type="domain" description="HTH tetR-type" evidence="6">
    <location>
        <begin position="6"/>
        <end position="65"/>
    </location>
</feature>
<evidence type="ECO:0000259" key="6">
    <source>
        <dbReference type="PROSITE" id="PS50977"/>
    </source>
</evidence>
<dbReference type="PANTHER" id="PTHR30055">
    <property type="entry name" value="HTH-TYPE TRANSCRIPTIONAL REGULATOR RUTR"/>
    <property type="match status" value="1"/>
</dbReference>
<dbReference type="GO" id="GO:0000976">
    <property type="term" value="F:transcription cis-regulatory region binding"/>
    <property type="evidence" value="ECO:0007669"/>
    <property type="project" value="TreeGrafter"/>
</dbReference>
<dbReference type="PROSITE" id="PS50977">
    <property type="entry name" value="HTH_TETR_2"/>
    <property type="match status" value="1"/>
</dbReference>
<keyword evidence="1" id="KW-0805">Transcription regulation</keyword>
<evidence type="ECO:0000313" key="8">
    <source>
        <dbReference type="Proteomes" id="UP000322244"/>
    </source>
</evidence>
<comment type="caution">
    <text evidence="7">The sequence shown here is derived from an EMBL/GenBank/DDBJ whole genome shotgun (WGS) entry which is preliminary data.</text>
</comment>
<dbReference type="PRINTS" id="PR00455">
    <property type="entry name" value="HTHTETR"/>
</dbReference>
<dbReference type="InterPro" id="IPR023772">
    <property type="entry name" value="DNA-bd_HTH_TetR-type_CS"/>
</dbReference>
<sequence>MRADAARNQQRILSSARELFATRGLDITLDDVAEHAGVGVGTVYRRFANKQELIDGVFDHNIQNLAEQAELAFNNPDPWDALVQFFEYACRNMAINRGFGEVVLGMDNGLERVACMRERVQPAVEKIVDRARQSGALRPDVESGDFLALIHMVEAIADFARNVNSEVWRRYFALMLDGLRADPTTRPPLPGRPLSDSEVEMAKAGCMSRRR</sequence>
<dbReference type="Gene3D" id="1.10.357.10">
    <property type="entry name" value="Tetracycline Repressor, domain 2"/>
    <property type="match status" value="1"/>
</dbReference>
<dbReference type="OrthoDB" id="9795011at2"/>
<dbReference type="PROSITE" id="PS01081">
    <property type="entry name" value="HTH_TETR_1"/>
    <property type="match status" value="1"/>
</dbReference>
<dbReference type="Proteomes" id="UP000322244">
    <property type="component" value="Unassembled WGS sequence"/>
</dbReference>
<reference evidence="7 8" key="1">
    <citation type="submission" date="2019-07" db="EMBL/GenBank/DDBJ databases">
        <title>Rhodococcus cavernicolus sp. nov., isolated from a cave.</title>
        <authorList>
            <person name="Lee S.D."/>
        </authorList>
    </citation>
    <scope>NUCLEOTIDE SEQUENCE [LARGE SCALE GENOMIC DNA]</scope>
    <source>
        <strain evidence="7 8">C1-24</strain>
    </source>
</reference>
<evidence type="ECO:0000256" key="3">
    <source>
        <dbReference type="ARBA" id="ARBA00023163"/>
    </source>
</evidence>
<dbReference type="InterPro" id="IPR001647">
    <property type="entry name" value="HTH_TetR"/>
</dbReference>
<accession>A0A5A7SGT2</accession>
<dbReference type="Pfam" id="PF21597">
    <property type="entry name" value="TetR_C_43"/>
    <property type="match status" value="1"/>
</dbReference>
<evidence type="ECO:0000313" key="7">
    <source>
        <dbReference type="EMBL" id="KAA0024362.1"/>
    </source>
</evidence>
<organism evidence="7 8">
    <name type="scientific">Antrihabitans cavernicola</name>
    <dbReference type="NCBI Taxonomy" id="2495913"/>
    <lineage>
        <taxon>Bacteria</taxon>
        <taxon>Bacillati</taxon>
        <taxon>Actinomycetota</taxon>
        <taxon>Actinomycetes</taxon>
        <taxon>Mycobacteriales</taxon>
        <taxon>Nocardiaceae</taxon>
        <taxon>Antrihabitans</taxon>
    </lineage>
</organism>
<dbReference type="Pfam" id="PF00440">
    <property type="entry name" value="TetR_N"/>
    <property type="match status" value="1"/>
</dbReference>
<proteinExistence type="predicted"/>